<evidence type="ECO:0000256" key="4">
    <source>
        <dbReference type="ARBA" id="ARBA00023136"/>
    </source>
</evidence>
<dbReference type="AlphaFoldDB" id="A0AAV4CWU7"/>
<dbReference type="Pfam" id="PF00335">
    <property type="entry name" value="Tetraspanin"/>
    <property type="match status" value="1"/>
</dbReference>
<dbReference type="SUPFAM" id="SSF48652">
    <property type="entry name" value="Tetraspanin"/>
    <property type="match status" value="1"/>
</dbReference>
<keyword evidence="2 5" id="KW-0812">Transmembrane</keyword>
<organism evidence="6 7">
    <name type="scientific">Plakobranchus ocellatus</name>
    <dbReference type="NCBI Taxonomy" id="259542"/>
    <lineage>
        <taxon>Eukaryota</taxon>
        <taxon>Metazoa</taxon>
        <taxon>Spiralia</taxon>
        <taxon>Lophotrochozoa</taxon>
        <taxon>Mollusca</taxon>
        <taxon>Gastropoda</taxon>
        <taxon>Heterobranchia</taxon>
        <taxon>Euthyneura</taxon>
        <taxon>Panpulmonata</taxon>
        <taxon>Sacoglossa</taxon>
        <taxon>Placobranchoidea</taxon>
        <taxon>Plakobranchidae</taxon>
        <taxon>Plakobranchus</taxon>
    </lineage>
</organism>
<dbReference type="EMBL" id="BLXT01007051">
    <property type="protein sequence ID" value="GFO36336.1"/>
    <property type="molecule type" value="Genomic_DNA"/>
</dbReference>
<protein>
    <submittedName>
        <fullName evidence="6">Leukocyte surface antigen cd53</fullName>
    </submittedName>
</protein>
<gene>
    <name evidence="6" type="ORF">PoB_006284100</name>
</gene>
<evidence type="ECO:0000313" key="7">
    <source>
        <dbReference type="Proteomes" id="UP000735302"/>
    </source>
</evidence>
<dbReference type="InterPro" id="IPR018499">
    <property type="entry name" value="Tetraspanin/Peripherin"/>
</dbReference>
<keyword evidence="4 5" id="KW-0472">Membrane</keyword>
<evidence type="ECO:0000256" key="3">
    <source>
        <dbReference type="ARBA" id="ARBA00022989"/>
    </source>
</evidence>
<reference evidence="6 7" key="1">
    <citation type="journal article" date="2021" name="Elife">
        <title>Chloroplast acquisition without the gene transfer in kleptoplastic sea slugs, Plakobranchus ocellatus.</title>
        <authorList>
            <person name="Maeda T."/>
            <person name="Takahashi S."/>
            <person name="Yoshida T."/>
            <person name="Shimamura S."/>
            <person name="Takaki Y."/>
            <person name="Nagai Y."/>
            <person name="Toyoda A."/>
            <person name="Suzuki Y."/>
            <person name="Arimoto A."/>
            <person name="Ishii H."/>
            <person name="Satoh N."/>
            <person name="Nishiyama T."/>
            <person name="Hasebe M."/>
            <person name="Maruyama T."/>
            <person name="Minagawa J."/>
            <person name="Obokata J."/>
            <person name="Shigenobu S."/>
        </authorList>
    </citation>
    <scope>NUCLEOTIDE SEQUENCE [LARGE SCALE GENOMIC DNA]</scope>
</reference>
<name>A0AAV4CWU7_9GAST</name>
<dbReference type="InterPro" id="IPR008952">
    <property type="entry name" value="Tetraspanin_EC2_sf"/>
</dbReference>
<keyword evidence="7" id="KW-1185">Reference proteome</keyword>
<dbReference type="Proteomes" id="UP000735302">
    <property type="component" value="Unassembled WGS sequence"/>
</dbReference>
<feature type="transmembrane region" description="Helical" evidence="5">
    <location>
        <begin position="88"/>
        <end position="112"/>
    </location>
</feature>
<evidence type="ECO:0000313" key="6">
    <source>
        <dbReference type="EMBL" id="GFO36336.1"/>
    </source>
</evidence>
<dbReference type="GO" id="GO:0016020">
    <property type="term" value="C:membrane"/>
    <property type="evidence" value="ECO:0007669"/>
    <property type="project" value="UniProtKB-SubCell"/>
</dbReference>
<evidence type="ECO:0000256" key="5">
    <source>
        <dbReference type="SAM" id="Phobius"/>
    </source>
</evidence>
<proteinExistence type="predicted"/>
<evidence type="ECO:0000256" key="2">
    <source>
        <dbReference type="ARBA" id="ARBA00022692"/>
    </source>
</evidence>
<comment type="caution">
    <text evidence="6">The sequence shown here is derived from an EMBL/GenBank/DDBJ whole genome shotgun (WGS) entry which is preliminary data.</text>
</comment>
<keyword evidence="3 5" id="KW-1133">Transmembrane helix</keyword>
<accession>A0AAV4CWU7</accession>
<sequence>MVLSDSTIGNGLHKELKKEVQDKIDSDFDESSGNTFTAAMIIIHREADCCGMEGVADFGSKTHHSCDTANEQTGCYDEMQDVIQDNKLYAGLVGAALLALQVIEVICAIVIYKDSSLKINPF</sequence>
<comment type="subcellular location">
    <subcellularLocation>
        <location evidence="1">Membrane</location>
        <topology evidence="1">Multi-pass membrane protein</topology>
    </subcellularLocation>
</comment>
<evidence type="ECO:0000256" key="1">
    <source>
        <dbReference type="ARBA" id="ARBA00004141"/>
    </source>
</evidence>
<dbReference type="Gene3D" id="1.10.1450.10">
    <property type="entry name" value="Tetraspanin"/>
    <property type="match status" value="1"/>
</dbReference>